<reference evidence="3 4" key="1">
    <citation type="submission" date="2017-10" db="EMBL/GenBank/DDBJ databases">
        <title>Comparative genomics in systemic dimorphic fungi from Ajellomycetaceae.</title>
        <authorList>
            <person name="Munoz J.F."/>
            <person name="Mcewen J.G."/>
            <person name="Clay O.K."/>
            <person name="Cuomo C.A."/>
        </authorList>
    </citation>
    <scope>NUCLEOTIDE SEQUENCE [LARGE SCALE GENOMIC DNA]</scope>
    <source>
        <strain evidence="3 4">UAMH7299</strain>
    </source>
</reference>
<dbReference type="AlphaFoldDB" id="A0A2B7YBJ0"/>
<keyword evidence="4" id="KW-1185">Reference proteome</keyword>
<feature type="chain" id="PRO_5012699372" description="GPI anchored protein" evidence="2">
    <location>
        <begin position="21"/>
        <end position="218"/>
    </location>
</feature>
<feature type="compositionally biased region" description="Low complexity" evidence="1">
    <location>
        <begin position="111"/>
        <end position="136"/>
    </location>
</feature>
<name>A0A2B7YBJ0_POLH7</name>
<dbReference type="Proteomes" id="UP000224634">
    <property type="component" value="Unassembled WGS sequence"/>
</dbReference>
<organism evidence="3 4">
    <name type="scientific">Polytolypa hystricis (strain UAMH7299)</name>
    <dbReference type="NCBI Taxonomy" id="1447883"/>
    <lineage>
        <taxon>Eukaryota</taxon>
        <taxon>Fungi</taxon>
        <taxon>Dikarya</taxon>
        <taxon>Ascomycota</taxon>
        <taxon>Pezizomycotina</taxon>
        <taxon>Eurotiomycetes</taxon>
        <taxon>Eurotiomycetidae</taxon>
        <taxon>Onygenales</taxon>
        <taxon>Onygenales incertae sedis</taxon>
        <taxon>Polytolypa</taxon>
    </lineage>
</organism>
<evidence type="ECO:0000256" key="1">
    <source>
        <dbReference type="SAM" id="MobiDB-lite"/>
    </source>
</evidence>
<proteinExistence type="predicted"/>
<dbReference type="EMBL" id="PDNA01000054">
    <property type="protein sequence ID" value="PGH18906.1"/>
    <property type="molecule type" value="Genomic_DNA"/>
</dbReference>
<feature type="region of interest" description="Disordered" evidence="1">
    <location>
        <begin position="157"/>
        <end position="179"/>
    </location>
</feature>
<evidence type="ECO:0008006" key="5">
    <source>
        <dbReference type="Google" id="ProtNLM"/>
    </source>
</evidence>
<protein>
    <recommendedName>
        <fullName evidence="5">GPI anchored protein</fullName>
    </recommendedName>
</protein>
<sequence>MSFKSTIFLAFMVFSFLASALDVRGINSTGYGINRRNSTNGNSTEAWVGARHRRGIDGITFGTAANLARREVTVIVTHTVMATGCGEGTTSGSSAPSIGVTDGPVTIPTINPSEEPTPSNTPSESAGSSEEPASTSDEVIGVPTVVYSSSTVYVVSSSSSDPAEPIATSSHDPTTGETTVVPQTSSIAAPPAGHAVHNAGIGGAMLAGAVGFAALVAM</sequence>
<feature type="compositionally biased region" description="Polar residues" evidence="1">
    <location>
        <begin position="167"/>
        <end position="179"/>
    </location>
</feature>
<feature type="signal peptide" evidence="2">
    <location>
        <begin position="1"/>
        <end position="20"/>
    </location>
</feature>
<evidence type="ECO:0000256" key="2">
    <source>
        <dbReference type="SAM" id="SignalP"/>
    </source>
</evidence>
<comment type="caution">
    <text evidence="3">The sequence shown here is derived from an EMBL/GenBank/DDBJ whole genome shotgun (WGS) entry which is preliminary data.</text>
</comment>
<feature type="region of interest" description="Disordered" evidence="1">
    <location>
        <begin position="85"/>
        <end position="139"/>
    </location>
</feature>
<evidence type="ECO:0000313" key="3">
    <source>
        <dbReference type="EMBL" id="PGH18906.1"/>
    </source>
</evidence>
<evidence type="ECO:0000313" key="4">
    <source>
        <dbReference type="Proteomes" id="UP000224634"/>
    </source>
</evidence>
<keyword evidence="2" id="KW-0732">Signal</keyword>
<accession>A0A2B7YBJ0</accession>
<gene>
    <name evidence="3" type="ORF">AJ80_04325</name>
</gene>